<protein>
    <recommendedName>
        <fullName evidence="3">Alginate lyase domain-containing protein</fullName>
    </recommendedName>
</protein>
<dbReference type="InterPro" id="IPR008929">
    <property type="entry name" value="Chondroitin_lyas"/>
</dbReference>
<dbReference type="OrthoDB" id="2530148at2"/>
<dbReference type="Proteomes" id="UP000310636">
    <property type="component" value="Unassembled WGS sequence"/>
</dbReference>
<gene>
    <name evidence="4" type="ORF">E6C55_29075</name>
</gene>
<evidence type="ECO:0000259" key="3">
    <source>
        <dbReference type="Pfam" id="PF05426"/>
    </source>
</evidence>
<feature type="domain" description="Alginate lyase" evidence="3">
    <location>
        <begin position="54"/>
        <end position="261"/>
    </location>
</feature>
<keyword evidence="2" id="KW-0456">Lyase</keyword>
<comment type="caution">
    <text evidence="4">The sequence shown here is derived from an EMBL/GenBank/DDBJ whole genome shotgun (WGS) entry which is preliminary data.</text>
</comment>
<dbReference type="EMBL" id="SSOB01000055">
    <property type="protein sequence ID" value="THF73443.1"/>
    <property type="molecule type" value="Genomic_DNA"/>
</dbReference>
<evidence type="ECO:0000313" key="4">
    <source>
        <dbReference type="EMBL" id="THF73443.1"/>
    </source>
</evidence>
<evidence type="ECO:0000313" key="5">
    <source>
        <dbReference type="Proteomes" id="UP000310636"/>
    </source>
</evidence>
<dbReference type="RefSeq" id="WP_136373344.1">
    <property type="nucleotide sequence ID" value="NZ_SSOB01000055.1"/>
</dbReference>
<evidence type="ECO:0000256" key="1">
    <source>
        <dbReference type="ARBA" id="ARBA00022729"/>
    </source>
</evidence>
<reference evidence="4 5" key="1">
    <citation type="submission" date="2019-04" db="EMBL/GenBank/DDBJ databases">
        <title>Cohnella sp. nov. isolated from preserved vegetables.</title>
        <authorList>
            <person name="Lin S.-Y."/>
            <person name="Hung M.-H."/>
            <person name="Young C.-C."/>
        </authorList>
    </citation>
    <scope>NUCLEOTIDE SEQUENCE [LARGE SCALE GENOMIC DNA]</scope>
    <source>
        <strain evidence="4 5">CC-MHH1044</strain>
    </source>
</reference>
<proteinExistence type="predicted"/>
<evidence type="ECO:0000256" key="2">
    <source>
        <dbReference type="ARBA" id="ARBA00023239"/>
    </source>
</evidence>
<dbReference type="AlphaFoldDB" id="A0A4S4BG88"/>
<dbReference type="SUPFAM" id="SSF48230">
    <property type="entry name" value="Chondroitin AC/alginate lyase"/>
    <property type="match status" value="1"/>
</dbReference>
<name>A0A4S4BG88_9BACL</name>
<keyword evidence="1" id="KW-0732">Signal</keyword>
<dbReference type="Pfam" id="PF05426">
    <property type="entry name" value="Alginate_lyase"/>
    <property type="match status" value="1"/>
</dbReference>
<accession>A0A4S4BG88</accession>
<keyword evidence="5" id="KW-1185">Reference proteome</keyword>
<dbReference type="GO" id="GO:0016829">
    <property type="term" value="F:lyase activity"/>
    <property type="evidence" value="ECO:0007669"/>
    <property type="project" value="UniProtKB-KW"/>
</dbReference>
<organism evidence="4 5">
    <name type="scientific">Cohnella fermenti</name>
    <dbReference type="NCBI Taxonomy" id="2565925"/>
    <lineage>
        <taxon>Bacteria</taxon>
        <taxon>Bacillati</taxon>
        <taxon>Bacillota</taxon>
        <taxon>Bacilli</taxon>
        <taxon>Bacillales</taxon>
        <taxon>Paenibacillaceae</taxon>
        <taxon>Cohnella</taxon>
    </lineage>
</organism>
<sequence>MEQDSRPEPDSRPLGWEQLIQDAEAGMTTDCHAVPVWRIPGFYDDREGHWAAKLLMEADAQAAYATALAYRLTGERRYATKAAELLDGWASVNRAFAENDGPLVSAYLGTGLLRAALLLKPFDGWTAARRAAWARWLTDVCLPAWDGIPGRNNWWNWSLLAQLTAYAYLEDMDAFRSEVEQLKAFLDASLDEEGFLPEETVRGANGMWYHYFALAPSAAAAGLIRDVTGEDLYRWQSPRGRSLKRALDRLFHYVDGRADEWPFAPEQNVPAPAPDTWPAELYEAMAGIYADADYERFAAPHRPVVGHRNPASGYYLSYAWVYPTLLKHIRFPTI</sequence>
<dbReference type="InterPro" id="IPR008397">
    <property type="entry name" value="Alginate_lyase_dom"/>
</dbReference>
<dbReference type="Gene3D" id="1.50.10.100">
    <property type="entry name" value="Chondroitin AC/alginate lyase"/>
    <property type="match status" value="1"/>
</dbReference>
<dbReference type="GO" id="GO:0042597">
    <property type="term" value="C:periplasmic space"/>
    <property type="evidence" value="ECO:0007669"/>
    <property type="project" value="InterPro"/>
</dbReference>